<dbReference type="InterPro" id="IPR038731">
    <property type="entry name" value="RgtA/B/C-like"/>
</dbReference>
<dbReference type="GeneID" id="44998730"/>
<evidence type="ECO:0000259" key="10">
    <source>
        <dbReference type="Pfam" id="PF13231"/>
    </source>
</evidence>
<evidence type="ECO:0000259" key="11">
    <source>
        <dbReference type="Pfam" id="PF24878"/>
    </source>
</evidence>
<keyword evidence="7 9" id="KW-0472">Membrane</keyword>
<dbReference type="HOGENOM" id="CLU_007261_1_0_9"/>
<dbReference type="GO" id="GO:0010041">
    <property type="term" value="P:response to iron(III) ion"/>
    <property type="evidence" value="ECO:0007669"/>
    <property type="project" value="TreeGrafter"/>
</dbReference>
<feature type="transmembrane region" description="Helical" evidence="9">
    <location>
        <begin position="139"/>
        <end position="156"/>
    </location>
</feature>
<evidence type="ECO:0000313" key="13">
    <source>
        <dbReference type="Proteomes" id="UP000000814"/>
    </source>
</evidence>
<dbReference type="STRING" id="272562.CA_C2251"/>
<evidence type="ECO:0000256" key="7">
    <source>
        <dbReference type="ARBA" id="ARBA00023136"/>
    </source>
</evidence>
<dbReference type="EMBL" id="AE001437">
    <property type="protein sequence ID" value="AAK80208.1"/>
    <property type="molecule type" value="Genomic_DNA"/>
</dbReference>
<keyword evidence="4" id="KW-0808">Transferase</keyword>
<evidence type="ECO:0000256" key="5">
    <source>
        <dbReference type="ARBA" id="ARBA00022692"/>
    </source>
</evidence>
<dbReference type="AlphaFoldDB" id="Q97GW4"/>
<dbReference type="GO" id="GO:0009103">
    <property type="term" value="P:lipopolysaccharide biosynthetic process"/>
    <property type="evidence" value="ECO:0007669"/>
    <property type="project" value="UniProtKB-ARBA"/>
</dbReference>
<feature type="transmembrane region" description="Helical" evidence="9">
    <location>
        <begin position="396"/>
        <end position="412"/>
    </location>
</feature>
<evidence type="ECO:0000256" key="8">
    <source>
        <dbReference type="SAM" id="MobiDB-lite"/>
    </source>
</evidence>
<feature type="transmembrane region" description="Helical" evidence="9">
    <location>
        <begin position="424"/>
        <end position="444"/>
    </location>
</feature>
<gene>
    <name evidence="12" type="ordered locus">CA_C2251</name>
</gene>
<keyword evidence="5 9" id="KW-0812">Transmembrane</keyword>
<dbReference type="OrthoDB" id="9810398at2"/>
<feature type="transmembrane region" description="Helical" evidence="9">
    <location>
        <begin position="112"/>
        <end position="133"/>
    </location>
</feature>
<dbReference type="GO" id="GO:0005886">
    <property type="term" value="C:plasma membrane"/>
    <property type="evidence" value="ECO:0007669"/>
    <property type="project" value="UniProtKB-SubCell"/>
</dbReference>
<reference evidence="12 13" key="1">
    <citation type="journal article" date="2001" name="J. Bacteriol.">
        <title>Genome sequence and comparative analysis of the solvent-producing bacterium Clostridium acetobutylicum.</title>
        <authorList>
            <person name="Nolling J."/>
            <person name="Breton G."/>
            <person name="Omelchenko M.V."/>
            <person name="Makarova K.S."/>
            <person name="Zeng Q."/>
            <person name="Gibson R."/>
            <person name="Lee H.M."/>
            <person name="Dubois J."/>
            <person name="Qiu D."/>
            <person name="Hitti J."/>
            <person name="Wolf Y.I."/>
            <person name="Tatusov R.L."/>
            <person name="Sabathe F."/>
            <person name="Doucette-Stamm L."/>
            <person name="Soucaille P."/>
            <person name="Daly M.J."/>
            <person name="Bennett G.N."/>
            <person name="Koonin E.V."/>
            <person name="Smith D.R."/>
        </authorList>
    </citation>
    <scope>NUCLEOTIDE SEQUENCE [LARGE SCALE GENOMIC DNA]</scope>
    <source>
        <strain evidence="13">ATCC 824 / DSM 792 / JCM 1419 / LMG 5710 / VKM B-1787</strain>
    </source>
</reference>
<keyword evidence="3" id="KW-0328">Glycosyltransferase</keyword>
<dbReference type="eggNOG" id="COG1807">
    <property type="taxonomic scope" value="Bacteria"/>
</dbReference>
<evidence type="ECO:0000256" key="3">
    <source>
        <dbReference type="ARBA" id="ARBA00022676"/>
    </source>
</evidence>
<dbReference type="InterPro" id="IPR056785">
    <property type="entry name" value="YkcA/B-like_C"/>
</dbReference>
<keyword evidence="6 9" id="KW-1133">Transmembrane helix</keyword>
<dbReference type="PIR" id="E97177">
    <property type="entry name" value="E97177"/>
</dbReference>
<dbReference type="PATRIC" id="fig|272562.8.peg.2452"/>
<accession>Q97GW4</accession>
<feature type="transmembrane region" description="Helical" evidence="9">
    <location>
        <begin position="516"/>
        <end position="538"/>
    </location>
</feature>
<proteinExistence type="predicted"/>
<dbReference type="Proteomes" id="UP000000814">
    <property type="component" value="Chromosome"/>
</dbReference>
<protein>
    <submittedName>
        <fullName evidence="12">Uncharacterized conserved membrane protein, affecting LPS biosynthesis</fullName>
    </submittedName>
</protein>
<name>Q97GW4_CLOAB</name>
<feature type="transmembrane region" description="Helical" evidence="9">
    <location>
        <begin position="210"/>
        <end position="228"/>
    </location>
</feature>
<feature type="transmembrane region" description="Helical" evidence="9">
    <location>
        <begin position="185"/>
        <end position="203"/>
    </location>
</feature>
<dbReference type="Pfam" id="PF13231">
    <property type="entry name" value="PMT_2"/>
    <property type="match status" value="1"/>
</dbReference>
<feature type="transmembrane region" description="Helical" evidence="9">
    <location>
        <begin position="451"/>
        <end position="472"/>
    </location>
</feature>
<feature type="region of interest" description="Disordered" evidence="8">
    <location>
        <begin position="261"/>
        <end position="331"/>
    </location>
</feature>
<feature type="transmembrane region" description="Helical" evidence="9">
    <location>
        <begin position="12"/>
        <end position="30"/>
    </location>
</feature>
<dbReference type="InterPro" id="IPR050297">
    <property type="entry name" value="LipidA_mod_glycosyltrf_83"/>
</dbReference>
<feature type="domain" description="Putative mannosyltransferase YkcA/B-like C-terminal" evidence="11">
    <location>
        <begin position="579"/>
        <end position="663"/>
    </location>
</feature>
<feature type="domain" description="Glycosyltransferase RgtA/B/C/D-like" evidence="10">
    <location>
        <begin position="66"/>
        <end position="224"/>
    </location>
</feature>
<feature type="compositionally biased region" description="Polar residues" evidence="8">
    <location>
        <begin position="292"/>
        <end position="308"/>
    </location>
</feature>
<sequence length="723" mass="77548">MKKVKITKEGIALCIIVLISAVLNFFNLSIEGYGNAYYASAVKSMTMSLKNFFFVSFDPAGFVTIDKPPVGFWLQAISAKIFGFSGVSILLPSAAAGVISVILIYKIVKRQFGSISALLSALFLSITPIFVAVSRNNTIDNILIMFLLLALWALTIAAEKGKIKYLIISLALVGVGFNVKMVEAYLVIPAIYITYLLTTAVSIKKRLIHLVCGTLVLVVVSLSWAFIVDLVPASSRPYVDSSTNNTVMELILGHNGTERLSFGSQGSNGGPGVGRHMSGTSSKNGNMPGVPSSKNGNRSGNPPSASNTGMHGGPINQGGPGGNMQGGFNGQSSNSSKFQTAMFGGTVTAGLTRLFLGNTLADQVVWFIPLAIFGFIASVLKEKLRLSLDNKKKQAIVMWFMWFLPEFIYFSFNTGTWHPYYLTMFAPPTAALAGIGITSLWEIYKEGGFKAYLLPAALLISGASQIIMLSYFMTSLDIAKVLMILVIILNILPAVALVIFNITGKTIGDLKNIKRNAVSLALVGIIITPLVGSGAVLINKVNNSMPVAGLELLSSNSKSKIGGGMGVMPDKENSSNLKLINFLKENKTTSQKYLLVVENSNSASEIIVSTGESVMSLGGFLGSDKILTLAQFKGMVKKGEIRYVMTGGMGGNSSSEIMNWVKSVGKKVSTREYSNQSTKSSTANKTLDNNTSKSDSKNRSFGMGMNQEQLYDLKAYTDSSKDK</sequence>
<evidence type="ECO:0000256" key="1">
    <source>
        <dbReference type="ARBA" id="ARBA00004651"/>
    </source>
</evidence>
<evidence type="ECO:0000256" key="4">
    <source>
        <dbReference type="ARBA" id="ARBA00022679"/>
    </source>
</evidence>
<feature type="compositionally biased region" description="Polar residues" evidence="8">
    <location>
        <begin position="671"/>
        <end position="693"/>
    </location>
</feature>
<dbReference type="Pfam" id="PF24878">
    <property type="entry name" value="YkcB_C"/>
    <property type="match status" value="1"/>
</dbReference>
<feature type="compositionally biased region" description="Gly residues" evidence="8">
    <location>
        <begin position="310"/>
        <end position="329"/>
    </location>
</feature>
<dbReference type="GO" id="GO:0016763">
    <property type="term" value="F:pentosyltransferase activity"/>
    <property type="evidence" value="ECO:0007669"/>
    <property type="project" value="TreeGrafter"/>
</dbReference>
<dbReference type="RefSeq" id="WP_010965549.1">
    <property type="nucleotide sequence ID" value="NC_003030.1"/>
</dbReference>
<feature type="region of interest" description="Disordered" evidence="8">
    <location>
        <begin position="671"/>
        <end position="707"/>
    </location>
</feature>
<organism evidence="12 13">
    <name type="scientific">Clostridium acetobutylicum (strain ATCC 824 / DSM 792 / JCM 1419 / IAM 19013 / LMG 5710 / NBRC 13948 / NRRL B-527 / VKM B-1787 / 2291 / W)</name>
    <dbReference type="NCBI Taxonomy" id="272562"/>
    <lineage>
        <taxon>Bacteria</taxon>
        <taxon>Bacillati</taxon>
        <taxon>Bacillota</taxon>
        <taxon>Clostridia</taxon>
        <taxon>Eubacteriales</taxon>
        <taxon>Clostridiaceae</taxon>
        <taxon>Clostridium</taxon>
    </lineage>
</organism>
<evidence type="ECO:0000256" key="6">
    <source>
        <dbReference type="ARBA" id="ARBA00022989"/>
    </source>
</evidence>
<evidence type="ECO:0000256" key="9">
    <source>
        <dbReference type="SAM" id="Phobius"/>
    </source>
</evidence>
<evidence type="ECO:0000313" key="12">
    <source>
        <dbReference type="EMBL" id="AAK80208.1"/>
    </source>
</evidence>
<feature type="transmembrane region" description="Helical" evidence="9">
    <location>
        <begin position="364"/>
        <end position="384"/>
    </location>
</feature>
<dbReference type="PANTHER" id="PTHR33908:SF3">
    <property type="entry name" value="UNDECAPRENYL PHOSPHATE-ALPHA-4-AMINO-4-DEOXY-L-ARABINOSE ARABINOSYL TRANSFERASE"/>
    <property type="match status" value="1"/>
</dbReference>
<feature type="transmembrane region" description="Helical" evidence="9">
    <location>
        <begin position="478"/>
        <end position="504"/>
    </location>
</feature>
<dbReference type="PANTHER" id="PTHR33908">
    <property type="entry name" value="MANNOSYLTRANSFERASE YKCB-RELATED"/>
    <property type="match status" value="1"/>
</dbReference>
<keyword evidence="13" id="KW-1185">Reference proteome</keyword>
<evidence type="ECO:0000256" key="2">
    <source>
        <dbReference type="ARBA" id="ARBA00022475"/>
    </source>
</evidence>
<keyword evidence="2" id="KW-1003">Cell membrane</keyword>
<feature type="transmembrane region" description="Helical" evidence="9">
    <location>
        <begin position="81"/>
        <end position="105"/>
    </location>
</feature>
<comment type="subcellular location">
    <subcellularLocation>
        <location evidence="1">Cell membrane</location>
        <topology evidence="1">Multi-pass membrane protein</topology>
    </subcellularLocation>
</comment>
<dbReference type="KEGG" id="cac:CA_C2251"/>